<evidence type="ECO:0000256" key="1">
    <source>
        <dbReference type="ARBA" id="ARBA00022884"/>
    </source>
</evidence>
<evidence type="ECO:0000256" key="4">
    <source>
        <dbReference type="SAM" id="Phobius"/>
    </source>
</evidence>
<keyword evidence="4" id="KW-1133">Transmembrane helix</keyword>
<dbReference type="EMBL" id="KQ976513">
    <property type="protein sequence ID" value="KYM82412.1"/>
    <property type="molecule type" value="Genomic_DNA"/>
</dbReference>
<dbReference type="InterPro" id="IPR012677">
    <property type="entry name" value="Nucleotide-bd_a/b_plait_sf"/>
</dbReference>
<dbReference type="SUPFAM" id="SSF54928">
    <property type="entry name" value="RNA-binding domain, RBD"/>
    <property type="match status" value="1"/>
</dbReference>
<accession>A0A195BDY5</accession>
<feature type="domain" description="RRM" evidence="5">
    <location>
        <begin position="397"/>
        <end position="470"/>
    </location>
</feature>
<sequence length="641" mass="74387">MLVLNGAERMQRDNTFFTRPVTSPLDIHSFSCIKKKKLSPSNVKFFIFQGFTMPEENHERKRVFVKQENFGHNAPSYANYSSSSSSISSTNAQPLPGQPPLPPMSLSSSRIPPPSHVFESVPSQVTPIQAWVHPTWQWIASQTSMPPPTPREVTNTIQREMSLRGNYIRHERFAHNRSNMYIQRNNFHRKKRPVRFGLSQGQFDQNTYLGLQWQRNVYTAAANDDIRNHMTVPLSSHSISPIPSGIINNMTRHDKEMEDQDVKIEKIIKKNKQRKPMSQSYPSKPWNREDAERALMIENEYNMKNKVNAQSLIIKFPDPDLNKDIVKLFHPGIRDIHFQNPSGPRYCFIHMAKNVNIDEAMRELEKIKFGTGYLKVEKKAVRNEDVRNTKPEDINPYNLYIGNLSTFIKANEIKSKFPKARVDVSRARKLKNTQFAFMRYNSVDDAIADYKKAYGLMWDTRSIIVKFRRKEGNSYLPEELKLDVKKIKEESNNITQVKREQNMNHIEFKSNVNKSKDEENNISQEDKVNHDKSSANQDTNNMEAQLQDNSIKAQNKSISQIEENTNSHSSLVPTSITINHKTIQEQQFWVIDIKSISILLCYINNIMLYIVIMNLKQISLKNRMFLKIMKICSFQSISLSI</sequence>
<dbReference type="Gene3D" id="3.30.70.330">
    <property type="match status" value="1"/>
</dbReference>
<evidence type="ECO:0000259" key="5">
    <source>
        <dbReference type="PROSITE" id="PS50102"/>
    </source>
</evidence>
<dbReference type="InterPro" id="IPR035979">
    <property type="entry name" value="RBD_domain_sf"/>
</dbReference>
<dbReference type="CDD" id="cd00590">
    <property type="entry name" value="RRM_SF"/>
    <property type="match status" value="1"/>
</dbReference>
<dbReference type="STRING" id="520822.A0A195BDY5"/>
<keyword evidence="4" id="KW-0472">Membrane</keyword>
<dbReference type="GO" id="GO:0003723">
    <property type="term" value="F:RNA binding"/>
    <property type="evidence" value="ECO:0007669"/>
    <property type="project" value="UniProtKB-UniRule"/>
</dbReference>
<dbReference type="Proteomes" id="UP000078540">
    <property type="component" value="Unassembled WGS sequence"/>
</dbReference>
<feature type="compositionally biased region" description="Basic and acidic residues" evidence="3">
    <location>
        <begin position="499"/>
        <end position="533"/>
    </location>
</feature>
<proteinExistence type="predicted"/>
<dbReference type="InterPro" id="IPR000504">
    <property type="entry name" value="RRM_dom"/>
</dbReference>
<dbReference type="AlphaFoldDB" id="A0A195BDY5"/>
<evidence type="ECO:0000313" key="7">
    <source>
        <dbReference type="Proteomes" id="UP000078540"/>
    </source>
</evidence>
<dbReference type="SMART" id="SM00360">
    <property type="entry name" value="RRM"/>
    <property type="match status" value="2"/>
</dbReference>
<evidence type="ECO:0000256" key="2">
    <source>
        <dbReference type="PROSITE-ProRule" id="PRU00176"/>
    </source>
</evidence>
<keyword evidence="7" id="KW-1185">Reference proteome</keyword>
<evidence type="ECO:0000256" key="3">
    <source>
        <dbReference type="SAM" id="MobiDB-lite"/>
    </source>
</evidence>
<keyword evidence="4" id="KW-0812">Transmembrane</keyword>
<feature type="region of interest" description="Disordered" evidence="3">
    <location>
        <begin position="81"/>
        <end position="115"/>
    </location>
</feature>
<gene>
    <name evidence="6" type="ORF">ALC53_07200</name>
</gene>
<feature type="transmembrane region" description="Helical" evidence="4">
    <location>
        <begin position="596"/>
        <end position="615"/>
    </location>
</feature>
<protein>
    <submittedName>
        <fullName evidence="6">Protein painting of fourth</fullName>
    </submittedName>
</protein>
<reference evidence="6 7" key="1">
    <citation type="submission" date="2015-09" db="EMBL/GenBank/DDBJ databases">
        <title>Atta colombica WGS genome.</title>
        <authorList>
            <person name="Nygaard S."/>
            <person name="Hu H."/>
            <person name="Boomsma J."/>
            <person name="Zhang G."/>
        </authorList>
    </citation>
    <scope>NUCLEOTIDE SEQUENCE [LARGE SCALE GENOMIC DNA]</scope>
    <source>
        <strain evidence="6">Treedump-2</strain>
        <tissue evidence="6">Whole body</tissue>
    </source>
</reference>
<name>A0A195BDY5_9HYME</name>
<keyword evidence="1 2" id="KW-0694">RNA-binding</keyword>
<organism evidence="6 7">
    <name type="scientific">Atta colombica</name>
    <dbReference type="NCBI Taxonomy" id="520822"/>
    <lineage>
        <taxon>Eukaryota</taxon>
        <taxon>Metazoa</taxon>
        <taxon>Ecdysozoa</taxon>
        <taxon>Arthropoda</taxon>
        <taxon>Hexapoda</taxon>
        <taxon>Insecta</taxon>
        <taxon>Pterygota</taxon>
        <taxon>Neoptera</taxon>
        <taxon>Endopterygota</taxon>
        <taxon>Hymenoptera</taxon>
        <taxon>Apocrita</taxon>
        <taxon>Aculeata</taxon>
        <taxon>Formicoidea</taxon>
        <taxon>Formicidae</taxon>
        <taxon>Myrmicinae</taxon>
        <taxon>Atta</taxon>
    </lineage>
</organism>
<dbReference type="PROSITE" id="PS50102">
    <property type="entry name" value="RRM"/>
    <property type="match status" value="1"/>
</dbReference>
<evidence type="ECO:0000313" key="6">
    <source>
        <dbReference type="EMBL" id="KYM82412.1"/>
    </source>
</evidence>
<feature type="region of interest" description="Disordered" evidence="3">
    <location>
        <begin position="499"/>
        <end position="537"/>
    </location>
</feature>